<dbReference type="InterPro" id="IPR003959">
    <property type="entry name" value="ATPase_AAA_core"/>
</dbReference>
<protein>
    <recommendedName>
        <fullName evidence="8">AAA+ ATPase domain-containing protein</fullName>
    </recommendedName>
</protein>
<feature type="region of interest" description="Disordered" evidence="7">
    <location>
        <begin position="88"/>
        <end position="110"/>
    </location>
</feature>
<dbReference type="EMBL" id="KQ257456">
    <property type="protein sequence ID" value="KND00008.1"/>
    <property type="molecule type" value="Genomic_DNA"/>
</dbReference>
<evidence type="ECO:0000256" key="6">
    <source>
        <dbReference type="ARBA" id="ARBA00023128"/>
    </source>
</evidence>
<dbReference type="FunFam" id="3.40.50.300:FF:001025">
    <property type="entry name" value="ATPase family, AAA domain-containing 2B"/>
    <property type="match status" value="1"/>
</dbReference>
<feature type="compositionally biased region" description="Acidic residues" evidence="7">
    <location>
        <begin position="53"/>
        <end position="66"/>
    </location>
</feature>
<name>A0A0L0HG11_SPIPD</name>
<evidence type="ECO:0000256" key="4">
    <source>
        <dbReference type="ARBA" id="ARBA00022840"/>
    </source>
</evidence>
<dbReference type="Gene3D" id="3.40.50.300">
    <property type="entry name" value="P-loop containing nucleotide triphosphate hydrolases"/>
    <property type="match status" value="1"/>
</dbReference>
<dbReference type="GeneID" id="27687807"/>
<comment type="subcellular location">
    <subcellularLocation>
        <location evidence="1">Mitochondrion outer membrane</location>
        <topology evidence="1">Single-pass membrane protein</topology>
    </subcellularLocation>
</comment>
<dbReference type="GO" id="GO:0005524">
    <property type="term" value="F:ATP binding"/>
    <property type="evidence" value="ECO:0007669"/>
    <property type="project" value="UniProtKB-KW"/>
</dbReference>
<feature type="compositionally biased region" description="Acidic residues" evidence="7">
    <location>
        <begin position="430"/>
        <end position="440"/>
    </location>
</feature>
<evidence type="ECO:0000256" key="1">
    <source>
        <dbReference type="ARBA" id="ARBA00004572"/>
    </source>
</evidence>
<dbReference type="RefSeq" id="XP_016608047.1">
    <property type="nucleotide sequence ID" value="XM_016752594.1"/>
</dbReference>
<dbReference type="GO" id="GO:0016887">
    <property type="term" value="F:ATP hydrolysis activity"/>
    <property type="evidence" value="ECO:0007669"/>
    <property type="project" value="InterPro"/>
</dbReference>
<feature type="domain" description="AAA+ ATPase" evidence="8">
    <location>
        <begin position="681"/>
        <end position="818"/>
    </location>
</feature>
<evidence type="ECO:0000313" key="10">
    <source>
        <dbReference type="Proteomes" id="UP000053201"/>
    </source>
</evidence>
<feature type="compositionally biased region" description="Basic and acidic residues" evidence="7">
    <location>
        <begin position="43"/>
        <end position="52"/>
    </location>
</feature>
<feature type="compositionally biased region" description="Gly residues" evidence="7">
    <location>
        <begin position="250"/>
        <end position="259"/>
    </location>
</feature>
<feature type="region of interest" description="Disordered" evidence="7">
    <location>
        <begin position="427"/>
        <end position="453"/>
    </location>
</feature>
<dbReference type="SMART" id="SM00382">
    <property type="entry name" value="AAA"/>
    <property type="match status" value="1"/>
</dbReference>
<keyword evidence="2" id="KW-0547">Nucleotide-binding</keyword>
<accession>A0A0L0HG11</accession>
<dbReference type="PANTHER" id="PTHR45644:SF56">
    <property type="entry name" value="AAA ATPASE, PUTATIVE (AFU_ORTHOLOGUE AFUA_2G12920)-RELATED"/>
    <property type="match status" value="1"/>
</dbReference>
<dbReference type="InterPro" id="IPR041569">
    <property type="entry name" value="AAA_lid_3"/>
</dbReference>
<gene>
    <name evidence="9" type="ORF">SPPG_04355</name>
</gene>
<evidence type="ECO:0000256" key="5">
    <source>
        <dbReference type="ARBA" id="ARBA00023054"/>
    </source>
</evidence>
<feature type="compositionally biased region" description="Basic and acidic residues" evidence="7">
    <location>
        <begin position="91"/>
        <end position="101"/>
    </location>
</feature>
<dbReference type="InParanoid" id="A0A0L0HG11"/>
<feature type="region of interest" description="Disordered" evidence="7">
    <location>
        <begin position="239"/>
        <end position="262"/>
    </location>
</feature>
<dbReference type="InterPro" id="IPR027417">
    <property type="entry name" value="P-loop_NTPase"/>
</dbReference>
<evidence type="ECO:0000256" key="3">
    <source>
        <dbReference type="ARBA" id="ARBA00022787"/>
    </source>
</evidence>
<evidence type="ECO:0000256" key="2">
    <source>
        <dbReference type="ARBA" id="ARBA00022741"/>
    </source>
</evidence>
<dbReference type="Pfam" id="PF17862">
    <property type="entry name" value="AAA_lid_3"/>
    <property type="match status" value="1"/>
</dbReference>
<dbReference type="Gene3D" id="1.10.8.60">
    <property type="match status" value="1"/>
</dbReference>
<dbReference type="Pfam" id="PF00004">
    <property type="entry name" value="AAA"/>
    <property type="match status" value="1"/>
</dbReference>
<dbReference type="OrthoDB" id="39734at2759"/>
<dbReference type="VEuPathDB" id="FungiDB:SPPG_04355"/>
<evidence type="ECO:0000256" key="7">
    <source>
        <dbReference type="SAM" id="MobiDB-lite"/>
    </source>
</evidence>
<evidence type="ECO:0000313" key="9">
    <source>
        <dbReference type="EMBL" id="KND00008.1"/>
    </source>
</evidence>
<dbReference type="STRING" id="645134.A0A0L0HG11"/>
<dbReference type="PROSITE" id="PS00674">
    <property type="entry name" value="AAA"/>
    <property type="match status" value="1"/>
</dbReference>
<sequence length="957" mass="104884">MTSLGQYSSNMLTRRIHKAFTQIRPPYAALRHIHSQPGSPNSDPKEDGREASAEQDAEELPTEEEVEANRSAAANFAQNSFIGGAKYTTVPREKGSELNKEKKQHVRRGQSHGMVAPVTLQHLVGLRPMPIERNLPQLMKVPANAHRLDDTFPYPVHPSTVSQLRATVSTMLHPTLHAAHVERLPYLREGIVLLTCPLKGSEIYLRTLATSVAAENNALFVSVTNDDLFERLSGHKVVTGPPLKTDQHGGMYGGGGGQRPMGRRRAPSMLAVQLVPTLGGGGNISAQPQEDDADLNEDVPSVPYPWFKGYQNSKGERLVLARNRTGATEPLGDAQKLIGDAFTIFFDKIAAESTGRPVIIYYEDLLALLTSEEGKLPDLIALLSKSLEKCRDEGTNILLLAPHTSTFQKTSNQGNRMGGIGNLIKALNSGEEDGPPDEEPGGPGGFNILGGQRRRPKGLSYDTPLDKYLGVTAVNVFPPPGGELKRLQNQLEDDLRILYWNANKRELALAAGAADVQLPLADERLSKLITAPPRPSNASLALLSDRLLSPLEVETLVFLSIDAYRQRKPDGRRKSKNNAVLSVTPDDFINACSIGSLERNTLEDMKNGTAYAGVFKNPGDRTRLSQREEQLLGQCLVKPDPAVASFQGVGGLKKTKQTIQELIRLPLQRPELFETGILRQSTTGILLFGPPGTGKTLLARAVAAESGANFLNVQMSDIQSMWVGENEKNVKSLFTLARKLRPCVIFVDEIDALLRARQRHQAHHVTNTINEFMQEWDGLQSDSNGVIVVGATNRPFDLDEAVLRRLPRRILVDMPDYEARCEILGIKLKDDPLGENTPAERKRIIEEVASLTNGWSGSDLRNFCIAAAYASLRPHVESGADLTVRPSITLEDFKTVLESGDVRPSLSDRAELSKQLKDWDKVYGTGSGGYGRGGSEWGFDLVLQQPSRTSSDSQQLE</sequence>
<keyword evidence="10" id="KW-1185">Reference proteome</keyword>
<dbReference type="SUPFAM" id="SSF52540">
    <property type="entry name" value="P-loop containing nucleoside triphosphate hydrolases"/>
    <property type="match status" value="1"/>
</dbReference>
<keyword evidence="3" id="KW-1000">Mitochondrion outer membrane</keyword>
<dbReference type="InterPro" id="IPR003593">
    <property type="entry name" value="AAA+_ATPase"/>
</dbReference>
<dbReference type="InterPro" id="IPR051701">
    <property type="entry name" value="Mito_OM_Translocase_MSP1"/>
</dbReference>
<dbReference type="InterPro" id="IPR003960">
    <property type="entry name" value="ATPase_AAA_CS"/>
</dbReference>
<organism evidence="9 10">
    <name type="scientific">Spizellomyces punctatus (strain DAOM BR117)</name>
    <dbReference type="NCBI Taxonomy" id="645134"/>
    <lineage>
        <taxon>Eukaryota</taxon>
        <taxon>Fungi</taxon>
        <taxon>Fungi incertae sedis</taxon>
        <taxon>Chytridiomycota</taxon>
        <taxon>Chytridiomycota incertae sedis</taxon>
        <taxon>Chytridiomycetes</taxon>
        <taxon>Spizellomycetales</taxon>
        <taxon>Spizellomycetaceae</taxon>
        <taxon>Spizellomyces</taxon>
    </lineage>
</organism>
<evidence type="ECO:0000259" key="8">
    <source>
        <dbReference type="SMART" id="SM00382"/>
    </source>
</evidence>
<dbReference type="AlphaFoldDB" id="A0A0L0HG11"/>
<proteinExistence type="predicted"/>
<feature type="region of interest" description="Disordered" evidence="7">
    <location>
        <begin position="32"/>
        <end position="68"/>
    </location>
</feature>
<reference evidence="9 10" key="1">
    <citation type="submission" date="2009-08" db="EMBL/GenBank/DDBJ databases">
        <title>The Genome Sequence of Spizellomyces punctatus strain DAOM BR117.</title>
        <authorList>
            <consortium name="The Broad Institute Genome Sequencing Platform"/>
            <person name="Russ C."/>
            <person name="Cuomo C."/>
            <person name="Shea T."/>
            <person name="Young S.K."/>
            <person name="Zeng Q."/>
            <person name="Koehrsen M."/>
            <person name="Haas B."/>
            <person name="Borodovsky M."/>
            <person name="Guigo R."/>
            <person name="Alvarado L."/>
            <person name="Berlin A."/>
            <person name="Bochicchio J."/>
            <person name="Borenstein D."/>
            <person name="Chapman S."/>
            <person name="Chen Z."/>
            <person name="Engels R."/>
            <person name="Freedman E."/>
            <person name="Gellesch M."/>
            <person name="Goldberg J."/>
            <person name="Griggs A."/>
            <person name="Gujja S."/>
            <person name="Heiman D."/>
            <person name="Hepburn T."/>
            <person name="Howarth C."/>
            <person name="Jen D."/>
            <person name="Larson L."/>
            <person name="Lewis B."/>
            <person name="Mehta T."/>
            <person name="Park D."/>
            <person name="Pearson M."/>
            <person name="Roberts A."/>
            <person name="Saif S."/>
            <person name="Shenoy N."/>
            <person name="Sisk P."/>
            <person name="Stolte C."/>
            <person name="Sykes S."/>
            <person name="Thomson T."/>
            <person name="Walk T."/>
            <person name="White J."/>
            <person name="Yandava C."/>
            <person name="Burger G."/>
            <person name="Gray M.W."/>
            <person name="Holland P.W.H."/>
            <person name="King N."/>
            <person name="Lang F.B.F."/>
            <person name="Roger A.J."/>
            <person name="Ruiz-Trillo I."/>
            <person name="Lander E."/>
            <person name="Nusbaum C."/>
        </authorList>
    </citation>
    <scope>NUCLEOTIDE SEQUENCE [LARGE SCALE GENOMIC DNA]</scope>
    <source>
        <strain evidence="9 10">DAOM BR117</strain>
    </source>
</reference>
<keyword evidence="6" id="KW-0496">Mitochondrion</keyword>
<keyword evidence="5" id="KW-0175">Coiled coil</keyword>
<dbReference type="GO" id="GO:0005741">
    <property type="term" value="C:mitochondrial outer membrane"/>
    <property type="evidence" value="ECO:0007669"/>
    <property type="project" value="UniProtKB-SubCell"/>
</dbReference>
<keyword evidence="3" id="KW-0472">Membrane</keyword>
<keyword evidence="4" id="KW-0067">ATP-binding</keyword>
<dbReference type="Proteomes" id="UP000053201">
    <property type="component" value="Unassembled WGS sequence"/>
</dbReference>
<dbReference type="PANTHER" id="PTHR45644">
    <property type="entry name" value="AAA ATPASE, PUTATIVE (AFU_ORTHOLOGUE AFUA_2G12920)-RELATED-RELATED"/>
    <property type="match status" value="1"/>
</dbReference>
<dbReference type="eggNOG" id="KOG0737">
    <property type="taxonomic scope" value="Eukaryota"/>
</dbReference>